<accession>A0A9Q2RYY8</accession>
<evidence type="ECO:0000313" key="3">
    <source>
        <dbReference type="Proteomes" id="UP000755667"/>
    </source>
</evidence>
<gene>
    <name evidence="1" type="ORF">JQX41_04905</name>
    <name evidence="2" type="ORF">JQX48_04905</name>
</gene>
<dbReference type="EMBL" id="JAFBXE010000003">
    <property type="protein sequence ID" value="MBM2411630.1"/>
    <property type="molecule type" value="Genomic_DNA"/>
</dbReference>
<dbReference type="AlphaFoldDB" id="A0A9Q2RYY8"/>
<dbReference type="Proteomes" id="UP000755667">
    <property type="component" value="Unassembled WGS sequence"/>
</dbReference>
<comment type="caution">
    <text evidence="1">The sequence shown here is derived from an EMBL/GenBank/DDBJ whole genome shotgun (WGS) entry which is preliminary data.</text>
</comment>
<dbReference type="GeneID" id="62643608"/>
<dbReference type="EMBL" id="JAFBXF010000003">
    <property type="protein sequence ID" value="MBM2416297.1"/>
    <property type="molecule type" value="Genomic_DNA"/>
</dbReference>
<organism evidence="1 3">
    <name type="scientific">Marivita cryptomonadis</name>
    <dbReference type="NCBI Taxonomy" id="505252"/>
    <lineage>
        <taxon>Bacteria</taxon>
        <taxon>Pseudomonadati</taxon>
        <taxon>Pseudomonadota</taxon>
        <taxon>Alphaproteobacteria</taxon>
        <taxon>Rhodobacterales</taxon>
        <taxon>Roseobacteraceae</taxon>
        <taxon>Marivita</taxon>
    </lineage>
</organism>
<keyword evidence="4" id="KW-1185">Reference proteome</keyword>
<dbReference type="RefSeq" id="WP_171046180.1">
    <property type="nucleotide sequence ID" value="NZ_JAFBWU010000003.1"/>
</dbReference>
<evidence type="ECO:0000313" key="1">
    <source>
        <dbReference type="EMBL" id="MBM2411630.1"/>
    </source>
</evidence>
<evidence type="ECO:0000313" key="2">
    <source>
        <dbReference type="EMBL" id="MBM2416297.1"/>
    </source>
</evidence>
<name>A0A9Q2RYY8_9RHOB</name>
<dbReference type="Proteomes" id="UP000809440">
    <property type="component" value="Unassembled WGS sequence"/>
</dbReference>
<protein>
    <submittedName>
        <fullName evidence="1">Uncharacterized protein</fullName>
    </submittedName>
</protein>
<proteinExistence type="predicted"/>
<evidence type="ECO:0000313" key="4">
    <source>
        <dbReference type="Proteomes" id="UP000809440"/>
    </source>
</evidence>
<sequence length="56" mass="6248">MPETPRFVSACQSAVEPELLLFYAALQKFSARKGAFLALDFVSSLMAKLKALWKIL</sequence>
<reference evidence="1 4" key="1">
    <citation type="submission" date="2021-01" db="EMBL/GenBank/DDBJ databases">
        <title>Diatom-associated Roseobacters Show Island Model of Population Structure.</title>
        <authorList>
            <person name="Qu L."/>
            <person name="Feng X."/>
            <person name="Chen Y."/>
            <person name="Li L."/>
            <person name="Wang X."/>
            <person name="Hu Z."/>
            <person name="Wang H."/>
            <person name="Luo H."/>
        </authorList>
    </citation>
    <scope>NUCLEOTIDE SEQUENCE</scope>
    <source>
        <strain evidence="2 4">CC28-63</strain>
        <strain evidence="1">CC28-69</strain>
    </source>
</reference>